<evidence type="ECO:0000313" key="1">
    <source>
        <dbReference type="EMBL" id="AQY50432.1"/>
    </source>
</evidence>
<sequence length="69" mass="7691">MKKKIGFGVLCFLIALGVSIVLTIPDVKDTADYLKTNYIEATTVNKVTDPFTNLIEEKKDWLVQTLEGS</sequence>
<dbReference type="EMBL" id="JAARRL010000025">
    <property type="protein sequence ID" value="MBC1501584.1"/>
    <property type="molecule type" value="Genomic_DNA"/>
</dbReference>
<dbReference type="EMBL" id="CP011102">
    <property type="protein sequence ID" value="AQY50432.1"/>
    <property type="molecule type" value="Genomic_DNA"/>
</dbReference>
<dbReference type="Proteomes" id="UP000564536">
    <property type="component" value="Unassembled WGS sequence"/>
</dbReference>
<reference evidence="3" key="2">
    <citation type="submission" date="2015-03" db="EMBL/GenBank/DDBJ databases">
        <authorList>
            <person name="Ferrari E."/>
            <person name="Walter M.C."/>
            <person name="Huptas C."/>
            <person name="Scherer S."/>
            <person name="Mueller-Herbst S."/>
        </authorList>
    </citation>
    <scope>NUCLEOTIDE SEQUENCE [LARGE SCALE GENOMIC DNA]</scope>
    <source>
        <strain evidence="3">LWP01</strain>
    </source>
</reference>
<gene>
    <name evidence="2" type="ORF">HB943_13335</name>
    <name evidence="1" type="ORF">UE46_04900</name>
</gene>
<protein>
    <submittedName>
        <fullName evidence="1">Uncharacterized protein</fullName>
    </submittedName>
</protein>
<name>A0A1S7FSR7_9LIST</name>
<proteinExistence type="predicted"/>
<reference evidence="2 4" key="3">
    <citation type="submission" date="2020-03" db="EMBL/GenBank/DDBJ databases">
        <title>Soil Listeria distribution.</title>
        <authorList>
            <person name="Liao J."/>
            <person name="Wiedmann M."/>
        </authorList>
    </citation>
    <scope>NUCLEOTIDE SEQUENCE [LARGE SCALE GENOMIC DNA]</scope>
    <source>
        <strain evidence="2 4">FSL L7-1523</strain>
    </source>
</reference>
<dbReference type="KEGG" id="lwi:UE46_04900"/>
<evidence type="ECO:0000313" key="3">
    <source>
        <dbReference type="Proteomes" id="UP000223060"/>
    </source>
</evidence>
<evidence type="ECO:0000313" key="4">
    <source>
        <dbReference type="Proteomes" id="UP000564536"/>
    </source>
</evidence>
<dbReference type="RefSeq" id="WP_036058502.1">
    <property type="nucleotide sequence ID" value="NZ_CP011102.1"/>
</dbReference>
<dbReference type="Proteomes" id="UP000223060">
    <property type="component" value="Chromosome"/>
</dbReference>
<reference evidence="1" key="1">
    <citation type="submission" date="2015-03" db="EMBL/GenBank/DDBJ databases">
        <authorList>
            <person name="Murphy D."/>
        </authorList>
    </citation>
    <scope>NUCLEOTIDE SEQUENCE [LARGE SCALE GENOMIC DNA]</scope>
    <source>
        <strain evidence="1">WS 4560</strain>
    </source>
</reference>
<organism evidence="1 3">
    <name type="scientific">Listeria weihenstephanensis</name>
    <dbReference type="NCBI Taxonomy" id="1006155"/>
    <lineage>
        <taxon>Bacteria</taxon>
        <taxon>Bacillati</taxon>
        <taxon>Bacillota</taxon>
        <taxon>Bacilli</taxon>
        <taxon>Bacillales</taxon>
        <taxon>Listeriaceae</taxon>
        <taxon>Listeria</taxon>
    </lineage>
</organism>
<accession>A0A1S7FSR7</accession>
<keyword evidence="3" id="KW-1185">Reference proteome</keyword>
<evidence type="ECO:0000313" key="2">
    <source>
        <dbReference type="EMBL" id="MBC1501584.1"/>
    </source>
</evidence>
<dbReference type="AlphaFoldDB" id="A0A1S7FSR7"/>